<proteinExistence type="inferred from homology"/>
<dbReference type="STRING" id="145857.GA0070616_3093"/>
<sequence length="278" mass="29745">MIDTFTLEQVRFAQRLADESRRLLGAAAAGPTSVDVKNDNTFVTEVDRAIEARLRELIERSRPGHGVMGEEYGSHGLDADVVWILDPVDGTAPFVAGIPVFGTLIAASRFGKPWIGILDFPATGDRWVGVHGHFAERNGVAVRTRRCPDLRAALATCSNPDFFQPAEYAALARIRQQVRYTLYGASSYAYGALASGRTDLAVDSGLKTYDVFAPAAVISGAGGVVSQWSGAELGLETDGRIVAAGDPELHRAALELLSPGMGLRREPELAGHEAGARR</sequence>
<reference evidence="7 8" key="1">
    <citation type="submission" date="2016-06" db="EMBL/GenBank/DDBJ databases">
        <authorList>
            <person name="Kjaerup R.B."/>
            <person name="Dalgaard T.S."/>
            <person name="Juul-Madsen H.R."/>
        </authorList>
    </citation>
    <scope>NUCLEOTIDE SEQUENCE [LARGE SCALE GENOMIC DNA]</scope>
    <source>
        <strain evidence="7 8">DSM 43818</strain>
    </source>
</reference>
<feature type="binding site" evidence="6">
    <location>
        <position position="86"/>
    </location>
    <ligand>
        <name>Mg(2+)</name>
        <dbReference type="ChEBI" id="CHEBI:18420"/>
        <label>1</label>
        <note>catalytic</note>
    </ligand>
</feature>
<feature type="binding site" evidence="6">
    <location>
        <position position="210"/>
    </location>
    <ligand>
        <name>Mg(2+)</name>
        <dbReference type="ChEBI" id="CHEBI:18420"/>
        <label>1</label>
        <note>catalytic</note>
    </ligand>
</feature>
<gene>
    <name evidence="7" type="ORF">GA0070616_3093</name>
</gene>
<evidence type="ECO:0000256" key="6">
    <source>
        <dbReference type="PIRSR" id="PIRSR600760-2"/>
    </source>
</evidence>
<dbReference type="PRINTS" id="PR00377">
    <property type="entry name" value="IMPHPHTASES"/>
</dbReference>
<evidence type="ECO:0000256" key="4">
    <source>
        <dbReference type="ARBA" id="ARBA00022801"/>
    </source>
</evidence>
<comment type="cofactor">
    <cofactor evidence="1 6">
        <name>Mg(2+)</name>
        <dbReference type="ChEBI" id="CHEBI:18420"/>
    </cofactor>
</comment>
<comment type="similarity">
    <text evidence="2">Belongs to the inositol monophosphatase superfamily.</text>
</comment>
<dbReference type="PANTHER" id="PTHR43200">
    <property type="entry name" value="PHOSPHATASE"/>
    <property type="match status" value="1"/>
</dbReference>
<dbReference type="AlphaFoldDB" id="A0A1C6S7L8"/>
<keyword evidence="4" id="KW-0378">Hydrolase</keyword>
<dbReference type="InterPro" id="IPR051090">
    <property type="entry name" value="Inositol_monoP_superfamily"/>
</dbReference>
<dbReference type="Proteomes" id="UP000199699">
    <property type="component" value="Unassembled WGS sequence"/>
</dbReference>
<evidence type="ECO:0000313" key="7">
    <source>
        <dbReference type="EMBL" id="SCL25371.1"/>
    </source>
</evidence>
<keyword evidence="3 6" id="KW-0479">Metal-binding</keyword>
<evidence type="ECO:0000256" key="1">
    <source>
        <dbReference type="ARBA" id="ARBA00001946"/>
    </source>
</evidence>
<name>A0A1C6S7L8_9ACTN</name>
<protein>
    <submittedName>
        <fullName evidence="7">Histidinol-phosphatase, inositol monophosphatase family</fullName>
    </submittedName>
</protein>
<dbReference type="PANTHER" id="PTHR43200:SF6">
    <property type="entry name" value="3'(2'),5'-BISPHOSPHATE NUCLEOTIDASE"/>
    <property type="match status" value="1"/>
</dbReference>
<dbReference type="GO" id="GO:0000105">
    <property type="term" value="P:L-histidine biosynthetic process"/>
    <property type="evidence" value="ECO:0007669"/>
    <property type="project" value="TreeGrafter"/>
</dbReference>
<accession>A0A1C6S7L8</accession>
<dbReference type="GO" id="GO:0046872">
    <property type="term" value="F:metal ion binding"/>
    <property type="evidence" value="ECO:0007669"/>
    <property type="project" value="UniProtKB-KW"/>
</dbReference>
<evidence type="ECO:0000256" key="3">
    <source>
        <dbReference type="ARBA" id="ARBA00022723"/>
    </source>
</evidence>
<keyword evidence="5 6" id="KW-0460">Magnesium</keyword>
<dbReference type="Gene3D" id="3.40.190.80">
    <property type="match status" value="1"/>
</dbReference>
<dbReference type="InterPro" id="IPR000760">
    <property type="entry name" value="Inositol_monophosphatase-like"/>
</dbReference>
<dbReference type="GO" id="GO:0016791">
    <property type="term" value="F:phosphatase activity"/>
    <property type="evidence" value="ECO:0007669"/>
    <property type="project" value="UniProtKB-ARBA"/>
</dbReference>
<evidence type="ECO:0000256" key="2">
    <source>
        <dbReference type="ARBA" id="ARBA00009759"/>
    </source>
</evidence>
<dbReference type="SUPFAM" id="SSF56655">
    <property type="entry name" value="Carbohydrate phosphatase"/>
    <property type="match status" value="1"/>
</dbReference>
<organism evidence="7 8">
    <name type="scientific">Micromonospora nigra</name>
    <dbReference type="NCBI Taxonomy" id="145857"/>
    <lineage>
        <taxon>Bacteria</taxon>
        <taxon>Bacillati</taxon>
        <taxon>Actinomycetota</taxon>
        <taxon>Actinomycetes</taxon>
        <taxon>Micromonosporales</taxon>
        <taxon>Micromonosporaceae</taxon>
        <taxon>Micromonospora</taxon>
    </lineage>
</organism>
<evidence type="ECO:0000313" key="8">
    <source>
        <dbReference type="Proteomes" id="UP000199699"/>
    </source>
</evidence>
<dbReference type="EMBL" id="FMHT01000003">
    <property type="protein sequence ID" value="SCL25371.1"/>
    <property type="molecule type" value="Genomic_DNA"/>
</dbReference>
<dbReference type="OrthoDB" id="9758957at2"/>
<evidence type="ECO:0000256" key="5">
    <source>
        <dbReference type="ARBA" id="ARBA00022842"/>
    </source>
</evidence>
<dbReference type="RefSeq" id="WP_091090838.1">
    <property type="nucleotide sequence ID" value="NZ_FMHT01000003.1"/>
</dbReference>
<feature type="binding site" evidence="6">
    <location>
        <position position="70"/>
    </location>
    <ligand>
        <name>Mg(2+)</name>
        <dbReference type="ChEBI" id="CHEBI:18420"/>
        <label>1</label>
        <note>catalytic</note>
    </ligand>
</feature>
<keyword evidence="8" id="KW-1185">Reference proteome</keyword>
<dbReference type="Gene3D" id="3.30.540.10">
    <property type="entry name" value="Fructose-1,6-Bisphosphatase, subunit A, domain 1"/>
    <property type="match status" value="1"/>
</dbReference>
<feature type="binding site" evidence="6">
    <location>
        <position position="89"/>
    </location>
    <ligand>
        <name>Mg(2+)</name>
        <dbReference type="ChEBI" id="CHEBI:18420"/>
        <label>1</label>
        <note>catalytic</note>
    </ligand>
</feature>
<dbReference type="Pfam" id="PF00459">
    <property type="entry name" value="Inositol_P"/>
    <property type="match status" value="1"/>
</dbReference>